<gene>
    <name evidence="1" type="ORF">V5799_007277</name>
</gene>
<dbReference type="AlphaFoldDB" id="A0AAQ4DU02"/>
<comment type="caution">
    <text evidence="1">The sequence shown here is derived from an EMBL/GenBank/DDBJ whole genome shotgun (WGS) entry which is preliminary data.</text>
</comment>
<dbReference type="PANTHER" id="PTHR31635">
    <property type="entry name" value="REVERSE TRANSCRIPTASE DOMAIN-CONTAINING PROTEIN-RELATED"/>
    <property type="match status" value="1"/>
</dbReference>
<protein>
    <recommendedName>
        <fullName evidence="3">Reverse transcriptase domain-containing protein</fullName>
    </recommendedName>
</protein>
<accession>A0AAQ4DU02</accession>
<sequence>MKGEVKAVFQDRRVRLAREARVEIRVVSDAIIVLSSPLSQKPSIAPTLVALWKKLHQLLNRWWDRLRATARAERWECETWYPRHLLRRRLNTKSDTLTVVQDPTSGAITSAPEEVLEKARQFYSELHAAEPCDAGEFALNSPQAAPTVDDTYQTGKELLAALNEMKPNISPGTDGLTPAFYKKFWPIIKKPLADLTNVLLDEGKLIPTMNEGMIILLCKDPNRETDLSA</sequence>
<dbReference type="PANTHER" id="PTHR31635:SF196">
    <property type="entry name" value="REVERSE TRANSCRIPTASE DOMAIN-CONTAINING PROTEIN-RELATED"/>
    <property type="match status" value="1"/>
</dbReference>
<evidence type="ECO:0000313" key="2">
    <source>
        <dbReference type="Proteomes" id="UP001321473"/>
    </source>
</evidence>
<dbReference type="Proteomes" id="UP001321473">
    <property type="component" value="Unassembled WGS sequence"/>
</dbReference>
<name>A0AAQ4DU02_AMBAM</name>
<evidence type="ECO:0000313" key="1">
    <source>
        <dbReference type="EMBL" id="KAK8765942.1"/>
    </source>
</evidence>
<evidence type="ECO:0008006" key="3">
    <source>
        <dbReference type="Google" id="ProtNLM"/>
    </source>
</evidence>
<proteinExistence type="predicted"/>
<keyword evidence="2" id="KW-1185">Reference proteome</keyword>
<dbReference type="EMBL" id="JARKHS020026855">
    <property type="protein sequence ID" value="KAK8765942.1"/>
    <property type="molecule type" value="Genomic_DNA"/>
</dbReference>
<organism evidence="1 2">
    <name type="scientific">Amblyomma americanum</name>
    <name type="common">Lone star tick</name>
    <dbReference type="NCBI Taxonomy" id="6943"/>
    <lineage>
        <taxon>Eukaryota</taxon>
        <taxon>Metazoa</taxon>
        <taxon>Ecdysozoa</taxon>
        <taxon>Arthropoda</taxon>
        <taxon>Chelicerata</taxon>
        <taxon>Arachnida</taxon>
        <taxon>Acari</taxon>
        <taxon>Parasitiformes</taxon>
        <taxon>Ixodida</taxon>
        <taxon>Ixodoidea</taxon>
        <taxon>Ixodidae</taxon>
        <taxon>Amblyomminae</taxon>
        <taxon>Amblyomma</taxon>
    </lineage>
</organism>
<reference evidence="1 2" key="1">
    <citation type="journal article" date="2023" name="Arcadia Sci">
        <title>De novo assembly of a long-read Amblyomma americanum tick genome.</title>
        <authorList>
            <person name="Chou S."/>
            <person name="Poskanzer K.E."/>
            <person name="Rollins M."/>
            <person name="Thuy-Boun P.S."/>
        </authorList>
    </citation>
    <scope>NUCLEOTIDE SEQUENCE [LARGE SCALE GENOMIC DNA]</scope>
    <source>
        <strain evidence="1">F_SG_1</strain>
        <tissue evidence="1">Salivary glands</tissue>
    </source>
</reference>